<proteinExistence type="predicted"/>
<evidence type="ECO:0000313" key="2">
    <source>
        <dbReference type="EMBL" id="CAL8135853.1"/>
    </source>
</evidence>
<feature type="compositionally biased region" description="Pro residues" evidence="1">
    <location>
        <begin position="67"/>
        <end position="78"/>
    </location>
</feature>
<sequence>MTSTLWDTVNGNKTANIGMTSPASPRKTQTTLELHIQDGSFTKCEVTSCKLCEKLRSAAFEEDGRAPQPPFPDMPPPANGATFEHQPTAADGGCCSTEPVLKKLVFG</sequence>
<dbReference type="Proteomes" id="UP001642540">
    <property type="component" value="Unassembled WGS sequence"/>
</dbReference>
<dbReference type="EMBL" id="CAXLJM020000109">
    <property type="protein sequence ID" value="CAL8135853.1"/>
    <property type="molecule type" value="Genomic_DNA"/>
</dbReference>
<protein>
    <submittedName>
        <fullName evidence="2">Uncharacterized protein</fullName>
    </submittedName>
</protein>
<name>A0ABP1RUM4_9HEXA</name>
<evidence type="ECO:0000256" key="1">
    <source>
        <dbReference type="SAM" id="MobiDB-lite"/>
    </source>
</evidence>
<keyword evidence="3" id="KW-1185">Reference proteome</keyword>
<feature type="region of interest" description="Disordered" evidence="1">
    <location>
        <begin position="1"/>
        <end position="26"/>
    </location>
</feature>
<organism evidence="2 3">
    <name type="scientific">Orchesella dallaii</name>
    <dbReference type="NCBI Taxonomy" id="48710"/>
    <lineage>
        <taxon>Eukaryota</taxon>
        <taxon>Metazoa</taxon>
        <taxon>Ecdysozoa</taxon>
        <taxon>Arthropoda</taxon>
        <taxon>Hexapoda</taxon>
        <taxon>Collembola</taxon>
        <taxon>Entomobryomorpha</taxon>
        <taxon>Entomobryoidea</taxon>
        <taxon>Orchesellidae</taxon>
        <taxon>Orchesellinae</taxon>
        <taxon>Orchesella</taxon>
    </lineage>
</organism>
<comment type="caution">
    <text evidence="2">The sequence shown here is derived from an EMBL/GenBank/DDBJ whole genome shotgun (WGS) entry which is preliminary data.</text>
</comment>
<feature type="region of interest" description="Disordered" evidence="1">
    <location>
        <begin position="61"/>
        <end position="94"/>
    </location>
</feature>
<evidence type="ECO:0000313" key="3">
    <source>
        <dbReference type="Proteomes" id="UP001642540"/>
    </source>
</evidence>
<reference evidence="2 3" key="1">
    <citation type="submission" date="2024-08" db="EMBL/GenBank/DDBJ databases">
        <authorList>
            <person name="Cucini C."/>
            <person name="Frati F."/>
        </authorList>
    </citation>
    <scope>NUCLEOTIDE SEQUENCE [LARGE SCALE GENOMIC DNA]</scope>
</reference>
<gene>
    <name evidence="2" type="ORF">ODALV1_LOCUS26172</name>
</gene>
<accession>A0ABP1RUM4</accession>